<sequence length="109" mass="12595">MLVYPSVCVTSPHFFSPPWNDALFEIARARYLEATIFGLLNSLYFRCLKGKEEFQRMLPVDRTPPHVPVPDTITVPIPVGWTWDGRYKPPPPTGPMRPRTREPLPDQLY</sequence>
<proteinExistence type="predicted"/>
<dbReference type="EMBL" id="BGPR01006042">
    <property type="protein sequence ID" value="GBN15581.1"/>
    <property type="molecule type" value="Genomic_DNA"/>
</dbReference>
<evidence type="ECO:0000313" key="2">
    <source>
        <dbReference type="EMBL" id="GBN15581.1"/>
    </source>
</evidence>
<gene>
    <name evidence="2" type="ORF">AVEN_241080_1</name>
</gene>
<comment type="caution">
    <text evidence="2">The sequence shown here is derived from an EMBL/GenBank/DDBJ whole genome shotgun (WGS) entry which is preliminary data.</text>
</comment>
<dbReference type="AlphaFoldDB" id="A0A4Y2LLB8"/>
<keyword evidence="3" id="KW-1185">Reference proteome</keyword>
<evidence type="ECO:0000256" key="1">
    <source>
        <dbReference type="SAM" id="MobiDB-lite"/>
    </source>
</evidence>
<protein>
    <submittedName>
        <fullName evidence="2">Uncharacterized protein</fullName>
    </submittedName>
</protein>
<organism evidence="2 3">
    <name type="scientific">Araneus ventricosus</name>
    <name type="common">Orbweaver spider</name>
    <name type="synonym">Epeira ventricosa</name>
    <dbReference type="NCBI Taxonomy" id="182803"/>
    <lineage>
        <taxon>Eukaryota</taxon>
        <taxon>Metazoa</taxon>
        <taxon>Ecdysozoa</taxon>
        <taxon>Arthropoda</taxon>
        <taxon>Chelicerata</taxon>
        <taxon>Arachnida</taxon>
        <taxon>Araneae</taxon>
        <taxon>Araneomorphae</taxon>
        <taxon>Entelegynae</taxon>
        <taxon>Araneoidea</taxon>
        <taxon>Araneidae</taxon>
        <taxon>Araneus</taxon>
    </lineage>
</organism>
<feature type="region of interest" description="Disordered" evidence="1">
    <location>
        <begin position="86"/>
        <end position="109"/>
    </location>
</feature>
<reference evidence="2 3" key="1">
    <citation type="journal article" date="2019" name="Sci. Rep.">
        <title>Orb-weaving spider Araneus ventricosus genome elucidates the spidroin gene catalogue.</title>
        <authorList>
            <person name="Kono N."/>
            <person name="Nakamura H."/>
            <person name="Ohtoshi R."/>
            <person name="Moran D.A.P."/>
            <person name="Shinohara A."/>
            <person name="Yoshida Y."/>
            <person name="Fujiwara M."/>
            <person name="Mori M."/>
            <person name="Tomita M."/>
            <person name="Arakawa K."/>
        </authorList>
    </citation>
    <scope>NUCLEOTIDE SEQUENCE [LARGE SCALE GENOMIC DNA]</scope>
</reference>
<feature type="compositionally biased region" description="Basic and acidic residues" evidence="1">
    <location>
        <begin position="99"/>
        <end position="109"/>
    </location>
</feature>
<evidence type="ECO:0000313" key="3">
    <source>
        <dbReference type="Proteomes" id="UP000499080"/>
    </source>
</evidence>
<dbReference type="Proteomes" id="UP000499080">
    <property type="component" value="Unassembled WGS sequence"/>
</dbReference>
<name>A0A4Y2LLB8_ARAVE</name>
<accession>A0A4Y2LLB8</accession>